<gene>
    <name evidence="4" type="ORF">A6A40_07605</name>
</gene>
<dbReference type="AlphaFoldDB" id="A0A160JFX8"/>
<dbReference type="PANTHER" id="PTHR44858">
    <property type="entry name" value="TETRATRICOPEPTIDE REPEAT PROTEIN 6"/>
    <property type="match status" value="1"/>
</dbReference>
<dbReference type="InterPro" id="IPR019734">
    <property type="entry name" value="TPR_rpt"/>
</dbReference>
<dbReference type="SMART" id="SM00028">
    <property type="entry name" value="TPR"/>
    <property type="match status" value="2"/>
</dbReference>
<dbReference type="PROSITE" id="PS50005">
    <property type="entry name" value="TPR"/>
    <property type="match status" value="2"/>
</dbReference>
<evidence type="ECO:0000256" key="3">
    <source>
        <dbReference type="PROSITE-ProRule" id="PRU00339"/>
    </source>
</evidence>
<dbReference type="PANTHER" id="PTHR44858:SF1">
    <property type="entry name" value="UDP-N-ACETYLGLUCOSAMINE--PEPTIDE N-ACETYLGLUCOSAMINYLTRANSFERASE SPINDLY-RELATED"/>
    <property type="match status" value="1"/>
</dbReference>
<protein>
    <submittedName>
        <fullName evidence="4">Tetratricopeptide repeat protein</fullName>
    </submittedName>
</protein>
<dbReference type="InterPro" id="IPR050498">
    <property type="entry name" value="Ycf3"/>
</dbReference>
<keyword evidence="2 3" id="KW-0802">TPR repeat</keyword>
<accession>A0A160JFX8</accession>
<dbReference type="Proteomes" id="UP000077405">
    <property type="component" value="Chromosome"/>
</dbReference>
<dbReference type="SUPFAM" id="SSF48452">
    <property type="entry name" value="TPR-like"/>
    <property type="match status" value="1"/>
</dbReference>
<dbReference type="Pfam" id="PF07719">
    <property type="entry name" value="TPR_2"/>
    <property type="match status" value="2"/>
</dbReference>
<dbReference type="PROSITE" id="PS50293">
    <property type="entry name" value="TPR_REGION"/>
    <property type="match status" value="1"/>
</dbReference>
<dbReference type="KEGG" id="ahu:A6A40_07605"/>
<keyword evidence="1" id="KW-0677">Repeat</keyword>
<organism evidence="4 5">
    <name type="scientific">Azospirillum humicireducens</name>
    <dbReference type="NCBI Taxonomy" id="1226968"/>
    <lineage>
        <taxon>Bacteria</taxon>
        <taxon>Pseudomonadati</taxon>
        <taxon>Pseudomonadota</taxon>
        <taxon>Alphaproteobacteria</taxon>
        <taxon>Rhodospirillales</taxon>
        <taxon>Azospirillaceae</taxon>
        <taxon>Azospirillum</taxon>
    </lineage>
</organism>
<name>A0A160JFX8_9PROT</name>
<dbReference type="InterPro" id="IPR011990">
    <property type="entry name" value="TPR-like_helical_dom_sf"/>
</dbReference>
<reference evidence="4 5" key="1">
    <citation type="journal article" date="2013" name="Int. J. Syst. Evol. Microbiol.">
        <title>Azospirillum humicireducens sp. nov., a nitrogen-fixing bacterium isolated from a microbial fuel cell.</title>
        <authorList>
            <person name="Zhou S."/>
            <person name="Han L."/>
            <person name="Wang Y."/>
            <person name="Yang G."/>
            <person name="Zhuang L."/>
            <person name="Hu P."/>
        </authorList>
    </citation>
    <scope>NUCLEOTIDE SEQUENCE [LARGE SCALE GENOMIC DNA]</scope>
    <source>
        <strain evidence="4 5">SgZ-5</strain>
    </source>
</reference>
<sequence length="185" mass="20633">MMIRRFFSLTVLLLLTLGVPAGAGQGSLRLDSLFQALHSTTDAAYAESVEEHIWDFWLDHPDPTMVRDMRAGVFSLNSDDYGSALRVFDAVVARDPSYAEGWNKRAATHYMLGDYRSAMLDLRHALSLEPRHFGALVELGLVYLALGDEKPALRAFDAALRINPHLDRVRAQADTIRFRAAGTDL</sequence>
<dbReference type="EMBL" id="CP015285">
    <property type="protein sequence ID" value="ANC91786.1"/>
    <property type="molecule type" value="Genomic_DNA"/>
</dbReference>
<proteinExistence type="predicted"/>
<evidence type="ECO:0000256" key="2">
    <source>
        <dbReference type="ARBA" id="ARBA00022803"/>
    </source>
</evidence>
<dbReference type="InterPro" id="IPR013105">
    <property type="entry name" value="TPR_2"/>
</dbReference>
<keyword evidence="5" id="KW-1185">Reference proteome</keyword>
<dbReference type="Gene3D" id="1.25.40.10">
    <property type="entry name" value="Tetratricopeptide repeat domain"/>
    <property type="match status" value="1"/>
</dbReference>
<evidence type="ECO:0000313" key="5">
    <source>
        <dbReference type="Proteomes" id="UP000077405"/>
    </source>
</evidence>
<dbReference type="OrthoDB" id="9815010at2"/>
<feature type="repeat" description="TPR" evidence="3">
    <location>
        <begin position="99"/>
        <end position="132"/>
    </location>
</feature>
<evidence type="ECO:0000313" key="4">
    <source>
        <dbReference type="EMBL" id="ANC91786.1"/>
    </source>
</evidence>
<dbReference type="STRING" id="1226968.A6A40_07605"/>
<feature type="repeat" description="TPR" evidence="3">
    <location>
        <begin position="133"/>
        <end position="166"/>
    </location>
</feature>
<evidence type="ECO:0000256" key="1">
    <source>
        <dbReference type="ARBA" id="ARBA00022737"/>
    </source>
</evidence>